<accession>M3ACB7</accession>
<evidence type="ECO:0000313" key="3">
    <source>
        <dbReference type="EMBL" id="EME70139.1"/>
    </source>
</evidence>
<organism evidence="3 4">
    <name type="scientific">Paramagnetospirillum caucaseum</name>
    <dbReference type="NCBI Taxonomy" id="1244869"/>
    <lineage>
        <taxon>Bacteria</taxon>
        <taxon>Pseudomonadati</taxon>
        <taxon>Pseudomonadota</taxon>
        <taxon>Alphaproteobacteria</taxon>
        <taxon>Rhodospirillales</taxon>
        <taxon>Magnetospirillaceae</taxon>
        <taxon>Paramagnetospirillum</taxon>
    </lineage>
</organism>
<comment type="caution">
    <text evidence="3">The sequence shown here is derived from an EMBL/GenBank/DDBJ whole genome shotgun (WGS) entry which is preliminary data.</text>
</comment>
<sequence length="84" mass="8515">MRAVLAITSLLMAWPALAQTPMGNVSQTITENAVRSTGDSIGKATAPNAQKAEDAKAAGTAVKQTTDPDGRPPTVAPSAPSVNK</sequence>
<dbReference type="EMBL" id="AONQ01000022">
    <property type="protein sequence ID" value="EME70139.1"/>
    <property type="molecule type" value="Genomic_DNA"/>
</dbReference>
<reference evidence="3 4" key="1">
    <citation type="journal article" date="2014" name="Genome Announc.">
        <title>Draft Genome Sequence of Magnetospirillum sp. Strain SO-1, a Freshwater Magnetotactic Bacterium Isolated from the Ol'khovka River, Russia.</title>
        <authorList>
            <person name="Grouzdev D.S."/>
            <person name="Dziuba M.V."/>
            <person name="Sukhacheva M.S."/>
            <person name="Mardanov A.V."/>
            <person name="Beletskiy A.V."/>
            <person name="Kuznetsov B.B."/>
            <person name="Skryabin K.G."/>
        </authorList>
    </citation>
    <scope>NUCLEOTIDE SEQUENCE [LARGE SCALE GENOMIC DNA]</scope>
    <source>
        <strain evidence="3 4">SO-1</strain>
    </source>
</reference>
<dbReference type="Proteomes" id="UP000011744">
    <property type="component" value="Unassembled WGS sequence"/>
</dbReference>
<dbReference type="RefSeq" id="WP_008616960.1">
    <property type="nucleotide sequence ID" value="NZ_AONQ01000022.1"/>
</dbReference>
<dbReference type="OrthoDB" id="7366930at2"/>
<feature type="region of interest" description="Disordered" evidence="1">
    <location>
        <begin position="38"/>
        <end position="84"/>
    </location>
</feature>
<gene>
    <name evidence="3" type="ORF">H261_10049</name>
</gene>
<evidence type="ECO:0000313" key="4">
    <source>
        <dbReference type="Proteomes" id="UP000011744"/>
    </source>
</evidence>
<proteinExistence type="predicted"/>
<keyword evidence="2" id="KW-0732">Signal</keyword>
<evidence type="ECO:0000256" key="1">
    <source>
        <dbReference type="SAM" id="MobiDB-lite"/>
    </source>
</evidence>
<dbReference type="AlphaFoldDB" id="M3ACB7"/>
<protein>
    <submittedName>
        <fullName evidence="3">Uncharacterized protein</fullName>
    </submittedName>
</protein>
<feature type="chain" id="PRO_5004030787" evidence="2">
    <location>
        <begin position="19"/>
        <end position="84"/>
    </location>
</feature>
<evidence type="ECO:0000256" key="2">
    <source>
        <dbReference type="SAM" id="SignalP"/>
    </source>
</evidence>
<feature type="signal peptide" evidence="2">
    <location>
        <begin position="1"/>
        <end position="18"/>
    </location>
</feature>
<keyword evidence="4" id="KW-1185">Reference proteome</keyword>
<name>M3ACB7_9PROT</name>